<dbReference type="EMBL" id="SGPL01000493">
    <property type="protein sequence ID" value="THH11871.1"/>
    <property type="molecule type" value="Genomic_DNA"/>
</dbReference>
<evidence type="ECO:0000256" key="6">
    <source>
        <dbReference type="ARBA" id="ARBA00023136"/>
    </source>
</evidence>
<dbReference type="PANTHER" id="PTHR43731">
    <property type="entry name" value="RHOMBOID PROTEASE"/>
    <property type="match status" value="1"/>
</dbReference>
<evidence type="ECO:0000256" key="7">
    <source>
        <dbReference type="SAM" id="Phobius"/>
    </source>
</evidence>
<keyword evidence="5 7" id="KW-1133">Transmembrane helix</keyword>
<name>A0A4S4LKG8_9AGAM</name>
<dbReference type="GO" id="GO:0016020">
    <property type="term" value="C:membrane"/>
    <property type="evidence" value="ECO:0007669"/>
    <property type="project" value="UniProtKB-SubCell"/>
</dbReference>
<keyword evidence="4" id="KW-0378">Hydrolase</keyword>
<keyword evidence="3 7" id="KW-0812">Transmembrane</keyword>
<dbReference type="InterPro" id="IPR050925">
    <property type="entry name" value="Rhomboid_protease_S54"/>
</dbReference>
<dbReference type="OrthoDB" id="10260614at2759"/>
<keyword evidence="10" id="KW-1185">Reference proteome</keyword>
<feature type="transmembrane region" description="Helical" evidence="7">
    <location>
        <begin position="252"/>
        <end position="270"/>
    </location>
</feature>
<dbReference type="Proteomes" id="UP000310158">
    <property type="component" value="Unassembled WGS sequence"/>
</dbReference>
<dbReference type="AlphaFoldDB" id="A0A4S4LKG8"/>
<dbReference type="Pfam" id="PF01694">
    <property type="entry name" value="Rhomboid"/>
    <property type="match status" value="1"/>
</dbReference>
<evidence type="ECO:0000256" key="3">
    <source>
        <dbReference type="ARBA" id="ARBA00022692"/>
    </source>
</evidence>
<feature type="transmembrane region" description="Helical" evidence="7">
    <location>
        <begin position="211"/>
        <end position="232"/>
    </location>
</feature>
<dbReference type="GO" id="GO:0006465">
    <property type="term" value="P:signal peptide processing"/>
    <property type="evidence" value="ECO:0007669"/>
    <property type="project" value="TreeGrafter"/>
</dbReference>
<sequence>MRSFTFSHNVRFLRFTRSLKDASIPPEKAIPSFREQVARTSPVKSFSETIKYPRIARNILFFLSASGFAYGIAAIDTNITTNIWAEYVPKVSPHVIWSVRDPTTNDMRVVRDAILIKKVQNKVNSISESLSNAPMIVKELVLYTYAKFGEAYITSTEGRRVGWGLCAVNTAVWIAWQIPRLRPFMHLHFTHNPLSGRTYTMLTSMFSHSSLIHLLFNCMALTSFASATSTWMTREQRLAPSQLQEATASYHFLAFFISAGLFSSLVSHVVSARFRFPRMVSQLARSQQPASTTKSTLTSTLVAAAKSPATATTEAGPTIGASLGASGAIYAAVAISALAFPEAQVSLVFPPTGSIPIEYGVGALVLLDIVGALRGWRLFDHFAHLGGAAFGAAYYAYGMRFWDDLRVMFANMLAKPDGKKRERGDKP</sequence>
<comment type="subcellular location">
    <subcellularLocation>
        <location evidence="1">Membrane</location>
        <topology evidence="1">Multi-pass membrane protein</topology>
    </subcellularLocation>
</comment>
<dbReference type="InterPro" id="IPR035952">
    <property type="entry name" value="Rhomboid-like_sf"/>
</dbReference>
<protein>
    <recommendedName>
        <fullName evidence="8">Peptidase S54 rhomboid domain-containing protein</fullName>
    </recommendedName>
</protein>
<comment type="caution">
    <text evidence="9">The sequence shown here is derived from an EMBL/GenBank/DDBJ whole genome shotgun (WGS) entry which is preliminary data.</text>
</comment>
<dbReference type="Gene3D" id="1.20.1540.10">
    <property type="entry name" value="Rhomboid-like"/>
    <property type="match status" value="1"/>
</dbReference>
<evidence type="ECO:0000256" key="1">
    <source>
        <dbReference type="ARBA" id="ARBA00004141"/>
    </source>
</evidence>
<evidence type="ECO:0000313" key="10">
    <source>
        <dbReference type="Proteomes" id="UP000310158"/>
    </source>
</evidence>
<proteinExistence type="inferred from homology"/>
<dbReference type="InterPro" id="IPR022764">
    <property type="entry name" value="Peptidase_S54_rhomboid_dom"/>
</dbReference>
<dbReference type="GO" id="GO:0004252">
    <property type="term" value="F:serine-type endopeptidase activity"/>
    <property type="evidence" value="ECO:0007669"/>
    <property type="project" value="InterPro"/>
</dbReference>
<accession>A0A4S4LKG8</accession>
<gene>
    <name evidence="9" type="ORF">EW146_g7905</name>
</gene>
<feature type="domain" description="Peptidase S54 rhomboid" evidence="8">
    <location>
        <begin position="196"/>
        <end position="398"/>
    </location>
</feature>
<evidence type="ECO:0000256" key="5">
    <source>
        <dbReference type="ARBA" id="ARBA00022989"/>
    </source>
</evidence>
<reference evidence="9 10" key="1">
    <citation type="submission" date="2019-02" db="EMBL/GenBank/DDBJ databases">
        <title>Genome sequencing of the rare red list fungi Bondarzewia mesenterica.</title>
        <authorList>
            <person name="Buettner E."/>
            <person name="Kellner H."/>
        </authorList>
    </citation>
    <scope>NUCLEOTIDE SEQUENCE [LARGE SCALE GENOMIC DNA]</scope>
    <source>
        <strain evidence="9 10">DSM 108281</strain>
    </source>
</reference>
<dbReference type="PANTHER" id="PTHR43731:SF14">
    <property type="entry name" value="PRESENILIN-ASSOCIATED RHOMBOID-LIKE PROTEIN, MITOCHONDRIAL"/>
    <property type="match status" value="1"/>
</dbReference>
<comment type="similarity">
    <text evidence="2">Belongs to the peptidase S54 family.</text>
</comment>
<dbReference type="SUPFAM" id="SSF144091">
    <property type="entry name" value="Rhomboid-like"/>
    <property type="match status" value="1"/>
</dbReference>
<evidence type="ECO:0000313" key="9">
    <source>
        <dbReference type="EMBL" id="THH11871.1"/>
    </source>
</evidence>
<keyword evidence="6 7" id="KW-0472">Membrane</keyword>
<evidence type="ECO:0000259" key="8">
    <source>
        <dbReference type="Pfam" id="PF01694"/>
    </source>
</evidence>
<evidence type="ECO:0000256" key="2">
    <source>
        <dbReference type="ARBA" id="ARBA00009045"/>
    </source>
</evidence>
<evidence type="ECO:0000256" key="4">
    <source>
        <dbReference type="ARBA" id="ARBA00022801"/>
    </source>
</evidence>
<organism evidence="9 10">
    <name type="scientific">Bondarzewia mesenterica</name>
    <dbReference type="NCBI Taxonomy" id="1095465"/>
    <lineage>
        <taxon>Eukaryota</taxon>
        <taxon>Fungi</taxon>
        <taxon>Dikarya</taxon>
        <taxon>Basidiomycota</taxon>
        <taxon>Agaricomycotina</taxon>
        <taxon>Agaricomycetes</taxon>
        <taxon>Russulales</taxon>
        <taxon>Bondarzewiaceae</taxon>
        <taxon>Bondarzewia</taxon>
    </lineage>
</organism>